<evidence type="ECO:0000256" key="2">
    <source>
        <dbReference type="ARBA" id="ARBA00009773"/>
    </source>
</evidence>
<keyword evidence="5 8" id="KW-0812">Transmembrane</keyword>
<dbReference type="Pfam" id="PF01594">
    <property type="entry name" value="AI-2E_transport"/>
    <property type="match status" value="1"/>
</dbReference>
<dbReference type="PANTHER" id="PTHR21716">
    <property type="entry name" value="TRANSMEMBRANE PROTEIN"/>
    <property type="match status" value="1"/>
</dbReference>
<keyword evidence="7 8" id="KW-0472">Membrane</keyword>
<keyword evidence="6 8" id="KW-1133">Transmembrane helix</keyword>
<evidence type="ECO:0000256" key="1">
    <source>
        <dbReference type="ARBA" id="ARBA00004651"/>
    </source>
</evidence>
<keyword evidence="4" id="KW-1003">Cell membrane</keyword>
<keyword evidence="3" id="KW-0813">Transport</keyword>
<evidence type="ECO:0000256" key="7">
    <source>
        <dbReference type="ARBA" id="ARBA00023136"/>
    </source>
</evidence>
<feature type="transmembrane region" description="Helical" evidence="8">
    <location>
        <begin position="67"/>
        <end position="90"/>
    </location>
</feature>
<gene>
    <name evidence="9" type="ORF">J2S05_002762</name>
</gene>
<feature type="transmembrane region" description="Helical" evidence="8">
    <location>
        <begin position="245"/>
        <end position="266"/>
    </location>
</feature>
<feature type="transmembrane region" description="Helical" evidence="8">
    <location>
        <begin position="216"/>
        <end position="239"/>
    </location>
</feature>
<comment type="subcellular location">
    <subcellularLocation>
        <location evidence="1">Cell membrane</location>
        <topology evidence="1">Multi-pass membrane protein</topology>
    </subcellularLocation>
</comment>
<evidence type="ECO:0000313" key="10">
    <source>
        <dbReference type="Proteomes" id="UP001225034"/>
    </source>
</evidence>
<accession>A0ABT9YJB9</accession>
<dbReference type="RefSeq" id="WP_306983646.1">
    <property type="nucleotide sequence ID" value="NZ_JAUSUA010000004.1"/>
</dbReference>
<sequence length="363" mass="39816">MLPQSKSFRVGIGIALILLIIYLASLVSFIFEPISILVQTLFAPIAIAGVFYYLLRPFVNLLSKKIPRALSILITFLALIGLVTGGVLMVGPEIQKQTSSFIDEVPTYIDQGQEMILQLQENEYVQQFQESGENSFQDIVNEVTGNLQNYLTSIGSNLFKVLGAVASVVIVLVIFPFVLFYLLKEGDKAPAFLLKFVPAKQQQEGRRILSDMDTALSSYLQGQILVSLCVGILCLIFYFSIGLEYALVLAIVAMLTNVIPFIGPWIGTFPAVVVALFQSPILALVVIIGVLVIQQIESNLISPQIMGRQLNIHPVTIIFILLVASRFAGLVGLLLAVPSYAVGKVIVSHTYRLIKLKMAKPVD</sequence>
<organism evidence="9 10">
    <name type="scientific">Alkalicoccobacillus murimartini</name>
    <dbReference type="NCBI Taxonomy" id="171685"/>
    <lineage>
        <taxon>Bacteria</taxon>
        <taxon>Bacillati</taxon>
        <taxon>Bacillota</taxon>
        <taxon>Bacilli</taxon>
        <taxon>Bacillales</taxon>
        <taxon>Bacillaceae</taxon>
        <taxon>Alkalicoccobacillus</taxon>
    </lineage>
</organism>
<reference evidence="9 10" key="1">
    <citation type="submission" date="2023-07" db="EMBL/GenBank/DDBJ databases">
        <title>Genomic Encyclopedia of Type Strains, Phase IV (KMG-IV): sequencing the most valuable type-strain genomes for metagenomic binning, comparative biology and taxonomic classification.</title>
        <authorList>
            <person name="Goeker M."/>
        </authorList>
    </citation>
    <scope>NUCLEOTIDE SEQUENCE [LARGE SCALE GENOMIC DNA]</scope>
    <source>
        <strain evidence="9 10">DSM 19154</strain>
    </source>
</reference>
<proteinExistence type="inferred from homology"/>
<dbReference type="EMBL" id="JAUSUA010000004">
    <property type="protein sequence ID" value="MDQ0207953.1"/>
    <property type="molecule type" value="Genomic_DNA"/>
</dbReference>
<comment type="caution">
    <text evidence="9">The sequence shown here is derived from an EMBL/GenBank/DDBJ whole genome shotgun (WGS) entry which is preliminary data.</text>
</comment>
<evidence type="ECO:0000313" key="9">
    <source>
        <dbReference type="EMBL" id="MDQ0207953.1"/>
    </source>
</evidence>
<dbReference type="InterPro" id="IPR002549">
    <property type="entry name" value="AI-2E-like"/>
</dbReference>
<comment type="similarity">
    <text evidence="2">Belongs to the autoinducer-2 exporter (AI-2E) (TC 2.A.86) family.</text>
</comment>
<evidence type="ECO:0000256" key="3">
    <source>
        <dbReference type="ARBA" id="ARBA00022448"/>
    </source>
</evidence>
<feature type="transmembrane region" description="Helical" evidence="8">
    <location>
        <begin position="273"/>
        <end position="296"/>
    </location>
</feature>
<feature type="transmembrane region" description="Helical" evidence="8">
    <location>
        <begin position="161"/>
        <end position="183"/>
    </location>
</feature>
<evidence type="ECO:0000256" key="6">
    <source>
        <dbReference type="ARBA" id="ARBA00022989"/>
    </source>
</evidence>
<feature type="transmembrane region" description="Helical" evidence="8">
    <location>
        <begin position="316"/>
        <end position="342"/>
    </location>
</feature>
<feature type="transmembrane region" description="Helical" evidence="8">
    <location>
        <begin position="12"/>
        <end position="30"/>
    </location>
</feature>
<evidence type="ECO:0000256" key="5">
    <source>
        <dbReference type="ARBA" id="ARBA00022692"/>
    </source>
</evidence>
<dbReference type="PANTHER" id="PTHR21716:SF53">
    <property type="entry name" value="PERMEASE PERM-RELATED"/>
    <property type="match status" value="1"/>
</dbReference>
<dbReference type="Proteomes" id="UP001225034">
    <property type="component" value="Unassembled WGS sequence"/>
</dbReference>
<protein>
    <submittedName>
        <fullName evidence="9">PurR-regulated permease PerM</fullName>
    </submittedName>
</protein>
<evidence type="ECO:0000256" key="4">
    <source>
        <dbReference type="ARBA" id="ARBA00022475"/>
    </source>
</evidence>
<feature type="transmembrane region" description="Helical" evidence="8">
    <location>
        <begin position="36"/>
        <end position="55"/>
    </location>
</feature>
<name>A0ABT9YJB9_9BACI</name>
<keyword evidence="10" id="KW-1185">Reference proteome</keyword>
<evidence type="ECO:0000256" key="8">
    <source>
        <dbReference type="SAM" id="Phobius"/>
    </source>
</evidence>